<proteinExistence type="predicted"/>
<dbReference type="AlphaFoldDB" id="G0MLE7"/>
<dbReference type="HOGENOM" id="CLU_970539_0_0_1"/>
<dbReference type="Proteomes" id="UP000008068">
    <property type="component" value="Unassembled WGS sequence"/>
</dbReference>
<organism evidence="3">
    <name type="scientific">Caenorhabditis brenneri</name>
    <name type="common">Nematode worm</name>
    <dbReference type="NCBI Taxonomy" id="135651"/>
    <lineage>
        <taxon>Eukaryota</taxon>
        <taxon>Metazoa</taxon>
        <taxon>Ecdysozoa</taxon>
        <taxon>Nematoda</taxon>
        <taxon>Chromadorea</taxon>
        <taxon>Rhabditida</taxon>
        <taxon>Rhabditina</taxon>
        <taxon>Rhabditomorpha</taxon>
        <taxon>Rhabditoidea</taxon>
        <taxon>Rhabditidae</taxon>
        <taxon>Peloderinae</taxon>
        <taxon>Caenorhabditis</taxon>
    </lineage>
</organism>
<feature type="region of interest" description="Disordered" evidence="1">
    <location>
        <begin position="109"/>
        <end position="184"/>
    </location>
</feature>
<protein>
    <submittedName>
        <fullName evidence="2">Uncharacterized protein</fullName>
    </submittedName>
</protein>
<sequence length="287" mass="32502">MAHRKVNYMKNNQSLKSKFLDAPRKDGVMIDSIENNLKNDKESLLSNVERGIKQLTVKRDDLGAKKELVEEEGNLCNVERGMNSLNGSSHHLEDDQKKCVEDEAIENVRDSEKDDEVMKDDGYVDSVSMDPVDVDTGSDHEDSEPSDDEAVTMIEIPRRESAPSPAVSPVLHSPPLPDVPPMKKDVKKGKKMIVRPKIVNNEDFTEAEDVLMYEFVHTQLSKGIPKHRLYLGSPDTWWNLQTSSGINRSGWSMKAHWKDYLRSLERLKELDGLSEVVKSDLRKVFGA</sequence>
<evidence type="ECO:0000313" key="2">
    <source>
        <dbReference type="EMBL" id="EGT34824.1"/>
    </source>
</evidence>
<name>G0MLE7_CAEBE</name>
<evidence type="ECO:0000256" key="1">
    <source>
        <dbReference type="SAM" id="MobiDB-lite"/>
    </source>
</evidence>
<feature type="compositionally biased region" description="Low complexity" evidence="1">
    <location>
        <begin position="124"/>
        <end position="135"/>
    </location>
</feature>
<accession>G0MLE7</accession>
<dbReference type="InParanoid" id="G0MLE7"/>
<reference evidence="3" key="1">
    <citation type="submission" date="2011-07" db="EMBL/GenBank/DDBJ databases">
        <authorList>
            <consortium name="Caenorhabditis brenneri Sequencing and Analysis Consortium"/>
            <person name="Wilson R.K."/>
        </authorList>
    </citation>
    <scope>NUCLEOTIDE SEQUENCE [LARGE SCALE GENOMIC DNA]</scope>
    <source>
        <strain evidence="3">PB2801</strain>
    </source>
</reference>
<dbReference type="EMBL" id="GL379799">
    <property type="protein sequence ID" value="EGT34824.1"/>
    <property type="molecule type" value="Genomic_DNA"/>
</dbReference>
<feature type="compositionally biased region" description="Acidic residues" evidence="1">
    <location>
        <begin position="141"/>
        <end position="150"/>
    </location>
</feature>
<evidence type="ECO:0000313" key="3">
    <source>
        <dbReference type="Proteomes" id="UP000008068"/>
    </source>
</evidence>
<keyword evidence="3" id="KW-1185">Reference proteome</keyword>
<gene>
    <name evidence="2" type="ORF">CAEBREN_07066</name>
</gene>